<feature type="domain" description="DUF1266" evidence="1">
    <location>
        <begin position="625"/>
        <end position="795"/>
    </location>
</feature>
<dbReference type="EMBL" id="FNIV01000008">
    <property type="protein sequence ID" value="SDO60511.1"/>
    <property type="molecule type" value="Genomic_DNA"/>
</dbReference>
<gene>
    <name evidence="2" type="ORF">SAMN04487957_108141</name>
</gene>
<name>A0A1H0KXL3_9GAMM</name>
<dbReference type="Proteomes" id="UP000199075">
    <property type="component" value="Unassembled WGS sequence"/>
</dbReference>
<accession>A0A1H0KXL3</accession>
<evidence type="ECO:0000313" key="2">
    <source>
        <dbReference type="EMBL" id="SDO60511.1"/>
    </source>
</evidence>
<evidence type="ECO:0000313" key="3">
    <source>
        <dbReference type="Proteomes" id="UP000199075"/>
    </source>
</evidence>
<dbReference type="Pfam" id="PF06889">
    <property type="entry name" value="DUF1266"/>
    <property type="match status" value="2"/>
</dbReference>
<sequence>MIDPLNAWWAQQLVLCDWAFDPDPLGVEPQEARDRLVALAVPDRGELGWRLLEALGEGGAGADPARLLGALELTALAGAAGWLTLEQARAWGHWLAGEIAAHHRDLDAWLESLRHARSAEGWVHGDDGFLEACQALSVLEHEGDGVTWERLGEWLAVHDRPEPPWPEAGGARAWRLRAGFAPVLALPAGEQDWAGLREWLDESWQVRDRDDLLRTLLWLAAQGDRQGWDLDATRLLGLDHDAAVAWCEGLEGDERRYGRTLLAFLAQGEPLEWAAWDWLRLVDLAWAGACLGWLAAEEAEAFALHAADLVQHRYSDWSALARAYQRGRSLFEGRNRLAAFEADWRLLLQSPVSPWRTPLQGLVEETELAPAREAIRAWRADPRHWVLALASVREPELAARQGPAVTVEPARREDARRYLEETLELHADEGVEALVRYWLPAQAHHLNQLAADAAHGALPPVETPFGAPEPAALAVRDGLRQASRHAATIHMAEKYAFYLQMALDSEAFDPGKLAALAEALRGSLCRFYPDARRLLEAWSRWDALLPEEGQPPLTREIAWHLEDPGSLFHWLDWRQDEWREPGPRPRLSQFTALALVGPLNSPPWSLPHRESEREAVAIREWIDGHYGLHSAEELAEFLEYLLEAGDRQEYQINYAPYTLNTARLASEIATLESGECSDEERTHLLRLQRVRDNEDGCNDNDLTAWDLAQAVDLAIAARQLGWLESAAFARVLERAHALAARHYSGWEAYARGLYAGFSFFMGETPERESFLAGLRQALVAWLSAAPPLAGPWASLEFPGARPRHWAPLHIDTLPGDARLLH</sequence>
<dbReference type="OrthoDB" id="6177842at2"/>
<dbReference type="RefSeq" id="WP_089679910.1">
    <property type="nucleotide sequence ID" value="NZ_FNIV01000008.1"/>
</dbReference>
<keyword evidence="3" id="KW-1185">Reference proteome</keyword>
<dbReference type="AlphaFoldDB" id="A0A1H0KXL3"/>
<dbReference type="STRING" id="419597.SAMN04487957_108141"/>
<proteinExistence type="predicted"/>
<organism evidence="2 3">
    <name type="scientific">Halomonas shengliensis</name>
    <dbReference type="NCBI Taxonomy" id="419597"/>
    <lineage>
        <taxon>Bacteria</taxon>
        <taxon>Pseudomonadati</taxon>
        <taxon>Pseudomonadota</taxon>
        <taxon>Gammaproteobacteria</taxon>
        <taxon>Oceanospirillales</taxon>
        <taxon>Halomonadaceae</taxon>
        <taxon>Halomonas</taxon>
    </lineage>
</organism>
<reference evidence="3" key="1">
    <citation type="submission" date="2016-10" db="EMBL/GenBank/DDBJ databases">
        <authorList>
            <person name="Varghese N."/>
            <person name="Submissions S."/>
        </authorList>
    </citation>
    <scope>NUCLEOTIDE SEQUENCE [LARGE SCALE GENOMIC DNA]</scope>
    <source>
        <strain evidence="3">CGMCC 1.6444</strain>
    </source>
</reference>
<dbReference type="InterPro" id="IPR009677">
    <property type="entry name" value="DUF1266"/>
</dbReference>
<protein>
    <recommendedName>
        <fullName evidence="1">DUF1266 domain-containing protein</fullName>
    </recommendedName>
</protein>
<feature type="domain" description="DUF1266" evidence="1">
    <location>
        <begin position="200"/>
        <end position="357"/>
    </location>
</feature>
<evidence type="ECO:0000259" key="1">
    <source>
        <dbReference type="Pfam" id="PF06889"/>
    </source>
</evidence>